<gene>
    <name evidence="3" type="ORF">RHP51_08480</name>
</gene>
<proteinExistence type="inferred from homology"/>
<dbReference type="SUPFAM" id="SSF51556">
    <property type="entry name" value="Metallo-dependent hydrolases"/>
    <property type="match status" value="1"/>
</dbReference>
<evidence type="ECO:0000313" key="3">
    <source>
        <dbReference type="EMBL" id="WNH10665.1"/>
    </source>
</evidence>
<dbReference type="Proteomes" id="UP001302806">
    <property type="component" value="Chromosome"/>
</dbReference>
<dbReference type="Pfam" id="PF04909">
    <property type="entry name" value="Amidohydro_2"/>
    <property type="match status" value="1"/>
</dbReference>
<dbReference type="InterPro" id="IPR052350">
    <property type="entry name" value="Metallo-dep_Lactonases"/>
</dbReference>
<protein>
    <submittedName>
        <fullName evidence="3">Amidohydrolase family protein</fullName>
    </submittedName>
</protein>
<feature type="domain" description="Amidohydrolase-related" evidence="2">
    <location>
        <begin position="5"/>
        <end position="59"/>
    </location>
</feature>
<evidence type="ECO:0000259" key="2">
    <source>
        <dbReference type="Pfam" id="PF04909"/>
    </source>
</evidence>
<dbReference type="EMBL" id="CP134537">
    <property type="protein sequence ID" value="WNH10665.1"/>
    <property type="molecule type" value="Genomic_DNA"/>
</dbReference>
<dbReference type="PANTHER" id="PTHR43569">
    <property type="entry name" value="AMIDOHYDROLASE"/>
    <property type="match status" value="1"/>
</dbReference>
<dbReference type="InterPro" id="IPR032466">
    <property type="entry name" value="Metal_Hydrolase"/>
</dbReference>
<sequence>MVSIVMQEIAKQENVYCKLSGMITEADYDTWTPKQLEPYMDLILNTFGTKRVMFGSDWYSFVWWLDIIHK</sequence>
<name>A0ABY9XXQ5_9FLAO</name>
<dbReference type="InterPro" id="IPR006680">
    <property type="entry name" value="Amidohydro-rel"/>
</dbReference>
<dbReference type="PANTHER" id="PTHR43569:SF2">
    <property type="entry name" value="AMIDOHYDROLASE-RELATED DOMAIN-CONTAINING PROTEIN"/>
    <property type="match status" value="1"/>
</dbReference>
<dbReference type="Gene3D" id="3.20.20.140">
    <property type="entry name" value="Metal-dependent hydrolases"/>
    <property type="match status" value="1"/>
</dbReference>
<dbReference type="RefSeq" id="WP_415866905.1">
    <property type="nucleotide sequence ID" value="NZ_CP134537.1"/>
</dbReference>
<accession>A0ABY9XXQ5</accession>
<organism evidence="3 4">
    <name type="scientific">Thalassobellus suaedae</name>
    <dbReference type="NCBI Taxonomy" id="3074124"/>
    <lineage>
        <taxon>Bacteria</taxon>
        <taxon>Pseudomonadati</taxon>
        <taxon>Bacteroidota</taxon>
        <taxon>Flavobacteriia</taxon>
        <taxon>Flavobacteriales</taxon>
        <taxon>Flavobacteriaceae</taxon>
        <taxon>Thalassobellus</taxon>
    </lineage>
</organism>
<reference evidence="3 4" key="1">
    <citation type="submission" date="2023-09" db="EMBL/GenBank/DDBJ databases">
        <title>Thalassobella suaedae gen. nov., sp. nov., a marine bacterium of the family Flavobacteriaceae isolated from a halophyte Suaeda japonica.</title>
        <authorList>
            <person name="Lee S.Y."/>
            <person name="Hwang C.Y."/>
        </authorList>
    </citation>
    <scope>NUCLEOTIDE SEQUENCE [LARGE SCALE GENOMIC DNA]</scope>
    <source>
        <strain evidence="3 4">HL-DH14</strain>
    </source>
</reference>
<evidence type="ECO:0000313" key="4">
    <source>
        <dbReference type="Proteomes" id="UP001302806"/>
    </source>
</evidence>
<comment type="similarity">
    <text evidence="1">Belongs to the metallo-dependent hydrolases superfamily.</text>
</comment>
<evidence type="ECO:0000256" key="1">
    <source>
        <dbReference type="ARBA" id="ARBA00038310"/>
    </source>
</evidence>